<evidence type="ECO:0000313" key="2">
    <source>
        <dbReference type="Proteomes" id="UP001210538"/>
    </source>
</evidence>
<dbReference type="AlphaFoldDB" id="A0AAX3LEJ3"/>
<dbReference type="Proteomes" id="UP001210538">
    <property type="component" value="Chromosome"/>
</dbReference>
<proteinExistence type="predicted"/>
<evidence type="ECO:0000313" key="1">
    <source>
        <dbReference type="EMBL" id="WCE14740.1"/>
    </source>
</evidence>
<organism evidence="1 2">
    <name type="scientific">Enterobacter ludwigii</name>
    <dbReference type="NCBI Taxonomy" id="299767"/>
    <lineage>
        <taxon>Bacteria</taxon>
        <taxon>Pseudomonadati</taxon>
        <taxon>Pseudomonadota</taxon>
        <taxon>Gammaproteobacteria</taxon>
        <taxon>Enterobacterales</taxon>
        <taxon>Enterobacteriaceae</taxon>
        <taxon>Enterobacter</taxon>
        <taxon>Enterobacter cloacae complex</taxon>
    </lineage>
</organism>
<reference evidence="1 2" key="1">
    <citation type="submission" date="2023-01" db="EMBL/GenBank/DDBJ databases">
        <title>Genome sequence resource and annotation of Enterobacter ludwigii, an economically important pathogen of seedling wilt with strawberry.</title>
        <authorList>
            <person name="Xie Y."/>
        </authorList>
    </citation>
    <scope>NUCLEOTIDE SEQUENCE [LARGE SCALE GENOMIC DNA]</scope>
    <source>
        <strain evidence="1 2">CM-TZ4</strain>
    </source>
</reference>
<dbReference type="EMBL" id="CP116347">
    <property type="protein sequence ID" value="WCE14740.1"/>
    <property type="molecule type" value="Genomic_DNA"/>
</dbReference>
<accession>A0AAX3LEJ3</accession>
<protein>
    <submittedName>
        <fullName evidence="1">Uncharacterized protein</fullName>
    </submittedName>
</protein>
<keyword evidence="2" id="KW-1185">Reference proteome</keyword>
<dbReference type="RefSeq" id="WP_236249788.1">
    <property type="nucleotide sequence ID" value="NZ_CP116347.1"/>
</dbReference>
<gene>
    <name evidence="1" type="ORF">PHA72_07705</name>
</gene>
<name>A0AAX3LEJ3_9ENTR</name>
<sequence length="255" mass="27307">MIGLLSVTMDHSQQSIYLAISHLLEQLPLTYINGRRNMSGFEVYNSAGALTIDSTNKSIMTGGVKAMGTLIDQGYYTGITCAFGNGGALGFLNSNVIVNRNTTQYWFQLQTDGAWCFPGAYLFMPNSGRFMTSTHTATPTSGYLDVFNASGTLIWSAASAATMPRIVGFLSAGAGVDLSSVVTVTSPVANPWFCWSQCPGNVSDDGTVLGYSGLVIKRNSSTSFSFQYINKLQRSYTQAMGNNGIQIALATFTGF</sequence>